<protein>
    <submittedName>
        <fullName evidence="1">Uncharacterized protein</fullName>
    </submittedName>
</protein>
<reference evidence="1 2" key="1">
    <citation type="submission" date="2007-04" db="EMBL/GenBank/DDBJ databases">
        <authorList>
            <person name="Fulton L."/>
            <person name="Clifton S."/>
            <person name="Fulton B."/>
            <person name="Xu J."/>
            <person name="Minx P."/>
            <person name="Pepin K.H."/>
            <person name="Johnson M."/>
            <person name="Thiruvilangam P."/>
            <person name="Bhonagiri V."/>
            <person name="Nash W.E."/>
            <person name="Mardis E.R."/>
            <person name="Wilson R.K."/>
        </authorList>
    </citation>
    <scope>NUCLEOTIDE SEQUENCE [LARGE SCALE GENOMIC DNA]</scope>
    <source>
        <strain evidence="1 2">L2-32</strain>
    </source>
</reference>
<evidence type="ECO:0000313" key="1">
    <source>
        <dbReference type="EMBL" id="EDN83367.1"/>
    </source>
</evidence>
<evidence type="ECO:0000313" key="2">
    <source>
        <dbReference type="Proteomes" id="UP000003773"/>
    </source>
</evidence>
<dbReference type="HOGENOM" id="CLU_3196606_0_0_11"/>
<name>A7A384_BIFAD</name>
<organism evidence="1 2">
    <name type="scientific">Bifidobacterium adolescentis L2-32</name>
    <dbReference type="NCBI Taxonomy" id="411481"/>
    <lineage>
        <taxon>Bacteria</taxon>
        <taxon>Bacillati</taxon>
        <taxon>Actinomycetota</taxon>
        <taxon>Actinomycetes</taxon>
        <taxon>Bifidobacteriales</taxon>
        <taxon>Bifidobacteriaceae</taxon>
        <taxon>Bifidobacterium</taxon>
    </lineage>
</organism>
<comment type="caution">
    <text evidence="1">The sequence shown here is derived from an EMBL/GenBank/DDBJ whole genome shotgun (WGS) entry which is preliminary data.</text>
</comment>
<dbReference type="EMBL" id="AAXD02000018">
    <property type="protein sequence ID" value="EDN83367.1"/>
    <property type="molecule type" value="Genomic_DNA"/>
</dbReference>
<accession>A7A384</accession>
<reference evidence="1 2" key="2">
    <citation type="submission" date="2007-05" db="EMBL/GenBank/DDBJ databases">
        <title>Draft genome sequence of Bifidobacterium adolescentis (L2-32).</title>
        <authorList>
            <person name="Sudarsanam P."/>
            <person name="Ley R."/>
            <person name="Guruge J."/>
            <person name="Turnbaugh P.J."/>
            <person name="Mahowald M."/>
            <person name="Liep D."/>
            <person name="Gordon J."/>
        </authorList>
    </citation>
    <scope>NUCLEOTIDE SEQUENCE [LARGE SCALE GENOMIC DNA]</scope>
    <source>
        <strain evidence="1 2">L2-32</strain>
    </source>
</reference>
<dbReference type="Proteomes" id="UP000003773">
    <property type="component" value="Unassembled WGS sequence"/>
</dbReference>
<proteinExistence type="predicted"/>
<sequence length="45" mass="5456">MFCVLLVFLRLVFAIFRGFCDYWIAITYTVNYLQRKILRVFLCVS</sequence>
<gene>
    <name evidence="1" type="ORF">BIFADO_00273</name>
</gene>
<dbReference type="AlphaFoldDB" id="A7A384"/>